<name>A0AAD6QZ65_9ROSI</name>
<organism evidence="1 2">
    <name type="scientific">Populus alba x Populus x berolinensis</name>
    <dbReference type="NCBI Taxonomy" id="444605"/>
    <lineage>
        <taxon>Eukaryota</taxon>
        <taxon>Viridiplantae</taxon>
        <taxon>Streptophyta</taxon>
        <taxon>Embryophyta</taxon>
        <taxon>Tracheophyta</taxon>
        <taxon>Spermatophyta</taxon>
        <taxon>Magnoliopsida</taxon>
        <taxon>eudicotyledons</taxon>
        <taxon>Gunneridae</taxon>
        <taxon>Pentapetalae</taxon>
        <taxon>rosids</taxon>
        <taxon>fabids</taxon>
        <taxon>Malpighiales</taxon>
        <taxon>Salicaceae</taxon>
        <taxon>Saliceae</taxon>
        <taxon>Populus</taxon>
    </lineage>
</organism>
<reference evidence="1 2" key="1">
    <citation type="journal article" date="2023" name="Mol. Ecol. Resour.">
        <title>Chromosome-level genome assembly of a triploid poplar Populus alba 'Berolinensis'.</title>
        <authorList>
            <person name="Chen S."/>
            <person name="Yu Y."/>
            <person name="Wang X."/>
            <person name="Wang S."/>
            <person name="Zhang T."/>
            <person name="Zhou Y."/>
            <person name="He R."/>
            <person name="Meng N."/>
            <person name="Wang Y."/>
            <person name="Liu W."/>
            <person name="Liu Z."/>
            <person name="Liu J."/>
            <person name="Guo Q."/>
            <person name="Huang H."/>
            <person name="Sederoff R.R."/>
            <person name="Wang G."/>
            <person name="Qu G."/>
            <person name="Chen S."/>
        </authorList>
    </citation>
    <scope>NUCLEOTIDE SEQUENCE [LARGE SCALE GENOMIC DNA]</scope>
    <source>
        <strain evidence="1">SC-2020</strain>
    </source>
</reference>
<sequence>MRGKESFPSITVNSSKRWNETLLMEIPAAQKRSIFGEKKTPRGRRKLNIPVGFEEGNMGYDYDLGTIWCVLVGRFKAILVASWTASLSFLSIVMNQDDTEKAKLVNSIS</sequence>
<gene>
    <name evidence="1" type="ORF">NC653_010177</name>
</gene>
<evidence type="ECO:0000313" key="1">
    <source>
        <dbReference type="EMBL" id="KAJ6999401.1"/>
    </source>
</evidence>
<dbReference type="EMBL" id="JAQIZT010000004">
    <property type="protein sequence ID" value="KAJ6999401.1"/>
    <property type="molecule type" value="Genomic_DNA"/>
</dbReference>
<dbReference type="AlphaFoldDB" id="A0AAD6QZ65"/>
<evidence type="ECO:0000313" key="2">
    <source>
        <dbReference type="Proteomes" id="UP001164929"/>
    </source>
</evidence>
<comment type="caution">
    <text evidence="1">The sequence shown here is derived from an EMBL/GenBank/DDBJ whole genome shotgun (WGS) entry which is preliminary data.</text>
</comment>
<proteinExistence type="predicted"/>
<protein>
    <submittedName>
        <fullName evidence="1">Uncharacterized protein</fullName>
    </submittedName>
</protein>
<accession>A0AAD6QZ65</accession>
<dbReference type="Proteomes" id="UP001164929">
    <property type="component" value="Chromosome 4"/>
</dbReference>
<keyword evidence="2" id="KW-1185">Reference proteome</keyword>